<dbReference type="InterPro" id="IPR050758">
    <property type="entry name" value="Znf_C2H2-type"/>
</dbReference>
<dbReference type="InterPro" id="IPR001909">
    <property type="entry name" value="KRAB"/>
</dbReference>
<dbReference type="FunFam" id="3.30.160.60:FF:001868">
    <property type="entry name" value="Zinc finger protein 264"/>
    <property type="match status" value="1"/>
</dbReference>
<evidence type="ECO:0000256" key="1">
    <source>
        <dbReference type="ARBA" id="ARBA00022723"/>
    </source>
</evidence>
<evidence type="ECO:0000259" key="8">
    <source>
        <dbReference type="PROSITE" id="PS50805"/>
    </source>
</evidence>
<keyword evidence="2" id="KW-0677">Repeat</keyword>
<keyword evidence="3 5" id="KW-0863">Zinc-finger</keyword>
<evidence type="ECO:0000256" key="6">
    <source>
        <dbReference type="SAM" id="MobiDB-lite"/>
    </source>
</evidence>
<evidence type="ECO:0000256" key="4">
    <source>
        <dbReference type="ARBA" id="ARBA00022833"/>
    </source>
</evidence>
<dbReference type="Gene3D" id="3.30.160.60">
    <property type="entry name" value="Classic Zinc Finger"/>
    <property type="match status" value="5"/>
</dbReference>
<evidence type="ECO:0008006" key="11">
    <source>
        <dbReference type="Google" id="ProtNLM"/>
    </source>
</evidence>
<dbReference type="PROSITE" id="PS50805">
    <property type="entry name" value="KRAB"/>
    <property type="match status" value="1"/>
</dbReference>
<keyword evidence="4" id="KW-0862">Zinc</keyword>
<dbReference type="EMBL" id="JAIQCJ010000082">
    <property type="protein sequence ID" value="KAJ8798177.1"/>
    <property type="molecule type" value="Genomic_DNA"/>
</dbReference>
<dbReference type="PROSITE" id="PS00028">
    <property type="entry name" value="ZINC_FINGER_C2H2_1"/>
    <property type="match status" value="2"/>
</dbReference>
<keyword evidence="10" id="KW-1185">Reference proteome</keyword>
<proteinExistence type="predicted"/>
<reference evidence="9 10" key="1">
    <citation type="submission" date="2022-11" db="EMBL/GenBank/DDBJ databases">
        <title>Whole genome sequence of Eschrichtius robustus ER-17-0199.</title>
        <authorList>
            <person name="Bruniche-Olsen A."/>
            <person name="Black A.N."/>
            <person name="Fields C.J."/>
            <person name="Walden K."/>
            <person name="Dewoody J.A."/>
        </authorList>
    </citation>
    <scope>NUCLEOTIDE SEQUENCE [LARGE SCALE GENOMIC DNA]</scope>
    <source>
        <strain evidence="9">ER-17-0199</strain>
        <tissue evidence="9">Blubber</tissue>
    </source>
</reference>
<dbReference type="Pfam" id="PF00096">
    <property type="entry name" value="zf-C2H2"/>
    <property type="match status" value="3"/>
</dbReference>
<dbReference type="GO" id="GO:0006355">
    <property type="term" value="P:regulation of DNA-templated transcription"/>
    <property type="evidence" value="ECO:0007669"/>
    <property type="project" value="InterPro"/>
</dbReference>
<evidence type="ECO:0000256" key="5">
    <source>
        <dbReference type="PROSITE-ProRule" id="PRU00042"/>
    </source>
</evidence>
<comment type="caution">
    <text evidence="9">The sequence shown here is derived from an EMBL/GenBank/DDBJ whole genome shotgun (WGS) entry which is preliminary data.</text>
</comment>
<organism evidence="9 10">
    <name type="scientific">Eschrichtius robustus</name>
    <name type="common">California gray whale</name>
    <name type="synonym">Eschrichtius gibbosus</name>
    <dbReference type="NCBI Taxonomy" id="9764"/>
    <lineage>
        <taxon>Eukaryota</taxon>
        <taxon>Metazoa</taxon>
        <taxon>Chordata</taxon>
        <taxon>Craniata</taxon>
        <taxon>Vertebrata</taxon>
        <taxon>Euteleostomi</taxon>
        <taxon>Mammalia</taxon>
        <taxon>Eutheria</taxon>
        <taxon>Laurasiatheria</taxon>
        <taxon>Artiodactyla</taxon>
        <taxon>Whippomorpha</taxon>
        <taxon>Cetacea</taxon>
        <taxon>Mysticeti</taxon>
        <taxon>Eschrichtiidae</taxon>
        <taxon>Eschrichtius</taxon>
    </lineage>
</organism>
<evidence type="ECO:0000256" key="3">
    <source>
        <dbReference type="ARBA" id="ARBA00022771"/>
    </source>
</evidence>
<dbReference type="Pfam" id="PF01352">
    <property type="entry name" value="KRAB"/>
    <property type="match status" value="1"/>
</dbReference>
<dbReference type="AlphaFoldDB" id="A0AB34I102"/>
<feature type="domain" description="C2H2-type" evidence="7">
    <location>
        <begin position="228"/>
        <end position="255"/>
    </location>
</feature>
<feature type="compositionally biased region" description="Basic and acidic residues" evidence="6">
    <location>
        <begin position="93"/>
        <end position="106"/>
    </location>
</feature>
<dbReference type="PROSITE" id="PS50157">
    <property type="entry name" value="ZINC_FINGER_C2H2_2"/>
    <property type="match status" value="4"/>
</dbReference>
<keyword evidence="1" id="KW-0479">Metal-binding</keyword>
<feature type="region of interest" description="Disordered" evidence="6">
    <location>
        <begin position="90"/>
        <end position="128"/>
    </location>
</feature>
<dbReference type="FunFam" id="3.30.160.60:FF:002343">
    <property type="entry name" value="Zinc finger protein 33A"/>
    <property type="match status" value="1"/>
</dbReference>
<protein>
    <recommendedName>
        <fullName evidence="11">Zinc finger domain-containing protein</fullName>
    </recommendedName>
</protein>
<dbReference type="Proteomes" id="UP001159641">
    <property type="component" value="Unassembled WGS sequence"/>
</dbReference>
<dbReference type="GO" id="GO:0008270">
    <property type="term" value="F:zinc ion binding"/>
    <property type="evidence" value="ECO:0007669"/>
    <property type="project" value="UniProtKB-KW"/>
</dbReference>
<sequence>MEEEGVAPELLTTWSQDPVTFQEVAVDFSQEEWALLAPAQEILYRDVMLENYRNLASVGYHLRKPSLLTQEELRTKKRRILQDTCADQNSQLKTKETTAKQNKVWEKPFTSRKGAPTQPGEKPHEQSLCGKTIRRNPDLILPKRNYTGMKRSERKEHGKATHEQTHTGEKPRKCTQCGKFLRSGSSLAIHKRMHTWEKPYECSDCGKAFIRSSDLTMHKRVHTGEKRHLRSDCSKTFSRKFHLTVHMRTHTGVKPRQFSDCGKAFDRSCKATAHKRGHTGGKM</sequence>
<dbReference type="FunFam" id="3.30.160.60:FF:000710">
    <property type="entry name" value="Zinc finger protein 768"/>
    <property type="match status" value="1"/>
</dbReference>
<dbReference type="SUPFAM" id="SSF57667">
    <property type="entry name" value="beta-beta-alpha zinc fingers"/>
    <property type="match status" value="2"/>
</dbReference>
<feature type="domain" description="C2H2-type" evidence="7">
    <location>
        <begin position="200"/>
        <end position="227"/>
    </location>
</feature>
<dbReference type="InterPro" id="IPR036051">
    <property type="entry name" value="KRAB_dom_sf"/>
</dbReference>
<dbReference type="CDD" id="cd07765">
    <property type="entry name" value="KRAB_A-box"/>
    <property type="match status" value="1"/>
</dbReference>
<dbReference type="InterPro" id="IPR013087">
    <property type="entry name" value="Znf_C2H2_type"/>
</dbReference>
<feature type="compositionally biased region" description="Basic and acidic residues" evidence="6">
    <location>
        <begin position="150"/>
        <end position="172"/>
    </location>
</feature>
<dbReference type="SMART" id="SM00349">
    <property type="entry name" value="KRAB"/>
    <property type="match status" value="1"/>
</dbReference>
<evidence type="ECO:0000256" key="2">
    <source>
        <dbReference type="ARBA" id="ARBA00022737"/>
    </source>
</evidence>
<dbReference type="PANTHER" id="PTHR23234:SF10">
    <property type="entry name" value="RIKEN CDNA 6720489N17 GENE-RELATED"/>
    <property type="match status" value="1"/>
</dbReference>
<evidence type="ECO:0000259" key="7">
    <source>
        <dbReference type="PROSITE" id="PS50157"/>
    </source>
</evidence>
<gene>
    <name evidence="9" type="ORF">J1605_016810</name>
</gene>
<dbReference type="Gene3D" id="6.10.140.140">
    <property type="match status" value="1"/>
</dbReference>
<evidence type="ECO:0000313" key="10">
    <source>
        <dbReference type="Proteomes" id="UP001159641"/>
    </source>
</evidence>
<feature type="region of interest" description="Disordered" evidence="6">
    <location>
        <begin position="149"/>
        <end position="173"/>
    </location>
</feature>
<dbReference type="SUPFAM" id="SSF109640">
    <property type="entry name" value="KRAB domain (Kruppel-associated box)"/>
    <property type="match status" value="1"/>
</dbReference>
<feature type="domain" description="C2H2-type" evidence="7">
    <location>
        <begin position="256"/>
        <end position="283"/>
    </location>
</feature>
<evidence type="ECO:0000313" key="9">
    <source>
        <dbReference type="EMBL" id="KAJ8798177.1"/>
    </source>
</evidence>
<dbReference type="InterPro" id="IPR036236">
    <property type="entry name" value="Znf_C2H2_sf"/>
</dbReference>
<feature type="domain" description="C2H2-type" evidence="7">
    <location>
        <begin position="172"/>
        <end position="199"/>
    </location>
</feature>
<feature type="domain" description="KRAB" evidence="8">
    <location>
        <begin position="19"/>
        <end position="90"/>
    </location>
</feature>
<dbReference type="PANTHER" id="PTHR23234">
    <property type="entry name" value="ZNF44 PROTEIN"/>
    <property type="match status" value="1"/>
</dbReference>
<dbReference type="SMART" id="SM00355">
    <property type="entry name" value="ZnF_C2H2"/>
    <property type="match status" value="3"/>
</dbReference>
<name>A0AB34I102_ESCRO</name>
<accession>A0AB34I102</accession>